<evidence type="ECO:0000256" key="7">
    <source>
        <dbReference type="ARBA" id="ARBA00022927"/>
    </source>
</evidence>
<dbReference type="GO" id="GO:0005768">
    <property type="term" value="C:endosome"/>
    <property type="evidence" value="ECO:0007669"/>
    <property type="project" value="TreeGrafter"/>
</dbReference>
<comment type="caution">
    <text evidence="11">The sequence shown here is derived from an EMBL/GenBank/DDBJ whole genome shotgun (WGS) entry which is preliminary data.</text>
</comment>
<evidence type="ECO:0000256" key="1">
    <source>
        <dbReference type="ARBA" id="ARBA00004287"/>
    </source>
</evidence>
<dbReference type="AlphaFoldDB" id="A0A9Q5HXL7"/>
<dbReference type="GO" id="GO:0042147">
    <property type="term" value="P:retrograde transport, endosome to Golgi"/>
    <property type="evidence" value="ECO:0007669"/>
    <property type="project" value="InterPro"/>
</dbReference>
<gene>
    <name evidence="11" type="ORF">A7U60_g5124</name>
</gene>
<evidence type="ECO:0000256" key="9">
    <source>
        <dbReference type="SAM" id="MobiDB-lite"/>
    </source>
</evidence>
<protein>
    <recommendedName>
        <fullName evidence="4">Sorting nexin MVP1</fullName>
    </recommendedName>
</protein>
<dbReference type="InterPro" id="IPR045734">
    <property type="entry name" value="Snx8_BAR_dom"/>
</dbReference>
<dbReference type="GO" id="GO:0032266">
    <property type="term" value="F:phosphatidylinositol-3-phosphate binding"/>
    <property type="evidence" value="ECO:0007669"/>
    <property type="project" value="TreeGrafter"/>
</dbReference>
<dbReference type="Pfam" id="PF19566">
    <property type="entry name" value="Snx8_BAR_dom"/>
    <property type="match status" value="1"/>
</dbReference>
<evidence type="ECO:0000256" key="4">
    <source>
        <dbReference type="ARBA" id="ARBA00014268"/>
    </source>
</evidence>
<dbReference type="GO" id="GO:0006623">
    <property type="term" value="P:protein targeting to vacuole"/>
    <property type="evidence" value="ECO:0007669"/>
    <property type="project" value="TreeGrafter"/>
</dbReference>
<keyword evidence="7" id="KW-0653">Protein transport</keyword>
<dbReference type="PANTHER" id="PTHR47554:SF1">
    <property type="entry name" value="SORTING NEXIN MVP1"/>
    <property type="match status" value="1"/>
</dbReference>
<name>A0A9Q5HXL7_SANBA</name>
<evidence type="ECO:0000313" key="12">
    <source>
        <dbReference type="Proteomes" id="UP000757232"/>
    </source>
</evidence>
<feature type="region of interest" description="Disordered" evidence="9">
    <location>
        <begin position="39"/>
        <end position="66"/>
    </location>
</feature>
<keyword evidence="12" id="KW-1185">Reference proteome</keyword>
<evidence type="ECO:0000256" key="2">
    <source>
        <dbReference type="ARBA" id="ARBA00004496"/>
    </source>
</evidence>
<keyword evidence="8" id="KW-0472">Membrane</keyword>
<accession>A0A9Q5HXL7</accession>
<dbReference type="Pfam" id="PF00787">
    <property type="entry name" value="PX"/>
    <property type="match status" value="1"/>
</dbReference>
<comment type="similarity">
    <text evidence="3">Belongs to the sorting nexin family.</text>
</comment>
<dbReference type="EMBL" id="LNZH02000188">
    <property type="protein sequence ID" value="OCB87801.1"/>
    <property type="molecule type" value="Genomic_DNA"/>
</dbReference>
<dbReference type="GO" id="GO:0016020">
    <property type="term" value="C:membrane"/>
    <property type="evidence" value="ECO:0007669"/>
    <property type="project" value="UniProtKB-SubCell"/>
</dbReference>
<evidence type="ECO:0000256" key="3">
    <source>
        <dbReference type="ARBA" id="ARBA00010883"/>
    </source>
</evidence>
<dbReference type="Gene3D" id="3.30.1520.10">
    <property type="entry name" value="Phox-like domain"/>
    <property type="match status" value="1"/>
</dbReference>
<dbReference type="OrthoDB" id="10064318at2759"/>
<dbReference type="InterPro" id="IPR028662">
    <property type="entry name" value="SNX8/Mvp1"/>
</dbReference>
<comment type="subcellular location">
    <subcellularLocation>
        <location evidence="2">Cytoplasm</location>
    </subcellularLocation>
    <subcellularLocation>
        <location evidence="1">Membrane</location>
        <topology evidence="1">Peripheral membrane protein</topology>
        <orientation evidence="1">Cytoplasmic side</orientation>
    </subcellularLocation>
</comment>
<dbReference type="Gene3D" id="1.10.238.10">
    <property type="entry name" value="EF-hand"/>
    <property type="match status" value="1"/>
</dbReference>
<organism evidence="11 12">
    <name type="scientific">Sanghuangporus baumii</name>
    <name type="common">Phellinus baumii</name>
    <dbReference type="NCBI Taxonomy" id="108892"/>
    <lineage>
        <taxon>Eukaryota</taxon>
        <taxon>Fungi</taxon>
        <taxon>Dikarya</taxon>
        <taxon>Basidiomycota</taxon>
        <taxon>Agaricomycotina</taxon>
        <taxon>Agaricomycetes</taxon>
        <taxon>Hymenochaetales</taxon>
        <taxon>Hymenochaetaceae</taxon>
        <taxon>Sanghuangporus</taxon>
    </lineage>
</organism>
<sequence length="721" mass="79602">MFNTPRQTHRYGTSGSLTANNGFGSANFMGDDPLANSTYDGLDPWSSAPSPDLPPPPSAVPPSPFASVLDEAKAPSLYQKAFGVVNPSGTGETSISSLFRVLLTSGVSASTIDRIVNLVSSRPRVSKLEFFVALALVALAQTGKDISIEQVASLAAQDALPVASLAAQDALPVPSLDLGAIAPATSTFSSRRDSVVTSPRDAMQPIYSSDDPWQRVTDTNGGNASLVNGAPSSVSGTGLPREWWRRQERVQVQLIGMQGFILKRYMLYAVASDRGTPVSRRYSEFAFLWECLVRRYPFRLLLQLPPKRIGPDESFLEQRRQERASTILKFCSVRRALLIRYGSTKEPPSNHPVIKEDGLLAVFLTEPSLEQWRKHNTLSLEEESASKRLDKVEEMTIPSDLEDKLKIVRNKLSPVIEQWQKICILAERLIKRREAAAVRNPHAIFRRSFLSSVLTPSVPSSSSAASPTSSPPASPVSMVSSVLPVLPSVSVFGSFASAPIVGSARPDGSADGGFYTSYWEDSQADLSRLTITLNALNELNAQCWRGDDCELCSGVQSGLGQVSNHIGKQSDNLDQRARVMSLSTLEALKSQRDLYIAMRDLFLRHDRLSSDNVERLKKRIETTQSKLEGIRVAQKDGWEQEVDRLSGLVEHDQATIASLLNRRIFIRYSMWHELRVVLHNRENTLITQVVREFTRDESAFAEVVLTNWNSLAKAVENMPYE</sequence>
<feature type="compositionally biased region" description="Pro residues" evidence="9">
    <location>
        <begin position="51"/>
        <end position="64"/>
    </location>
</feature>
<dbReference type="InterPro" id="IPR001683">
    <property type="entry name" value="PX_dom"/>
</dbReference>
<dbReference type="InterPro" id="IPR036871">
    <property type="entry name" value="PX_dom_sf"/>
</dbReference>
<proteinExistence type="inferred from homology"/>
<keyword evidence="6" id="KW-0963">Cytoplasm</keyword>
<evidence type="ECO:0000256" key="5">
    <source>
        <dbReference type="ARBA" id="ARBA00022448"/>
    </source>
</evidence>
<evidence type="ECO:0000259" key="10">
    <source>
        <dbReference type="PROSITE" id="PS50195"/>
    </source>
</evidence>
<dbReference type="PANTHER" id="PTHR47554">
    <property type="entry name" value="SORTING NEXIN MVP1"/>
    <property type="match status" value="1"/>
</dbReference>
<feature type="domain" description="PX" evidence="10">
    <location>
        <begin position="246"/>
        <end position="370"/>
    </location>
</feature>
<evidence type="ECO:0000256" key="6">
    <source>
        <dbReference type="ARBA" id="ARBA00022490"/>
    </source>
</evidence>
<dbReference type="Proteomes" id="UP000757232">
    <property type="component" value="Unassembled WGS sequence"/>
</dbReference>
<keyword evidence="5" id="KW-0813">Transport</keyword>
<dbReference type="SUPFAM" id="SSF64268">
    <property type="entry name" value="PX domain"/>
    <property type="match status" value="1"/>
</dbReference>
<evidence type="ECO:0000313" key="11">
    <source>
        <dbReference type="EMBL" id="OCB87801.1"/>
    </source>
</evidence>
<dbReference type="PROSITE" id="PS50195">
    <property type="entry name" value="PX"/>
    <property type="match status" value="1"/>
</dbReference>
<reference evidence="11" key="1">
    <citation type="submission" date="2016-06" db="EMBL/GenBank/DDBJ databases">
        <title>Draft Genome sequence of the fungus Inonotus baumii.</title>
        <authorList>
            <person name="Zhu H."/>
            <person name="Lin W."/>
        </authorList>
    </citation>
    <scope>NUCLEOTIDE SEQUENCE</scope>
    <source>
        <strain evidence="11">821</strain>
    </source>
</reference>
<evidence type="ECO:0000256" key="8">
    <source>
        <dbReference type="ARBA" id="ARBA00023136"/>
    </source>
</evidence>
<dbReference type="GO" id="GO:0005829">
    <property type="term" value="C:cytosol"/>
    <property type="evidence" value="ECO:0007669"/>
    <property type="project" value="GOC"/>
</dbReference>